<dbReference type="PANTHER" id="PTHR30329">
    <property type="entry name" value="STATOR ELEMENT OF FLAGELLAR MOTOR COMPLEX"/>
    <property type="match status" value="1"/>
</dbReference>
<dbReference type="InterPro" id="IPR036737">
    <property type="entry name" value="OmpA-like_sf"/>
</dbReference>
<evidence type="ECO:0000256" key="3">
    <source>
        <dbReference type="SAM" id="SignalP"/>
    </source>
</evidence>
<gene>
    <name evidence="5" type="ORF">KBO27_01010</name>
</gene>
<dbReference type="PROSITE" id="PS51257">
    <property type="entry name" value="PROKAR_LIPOPROTEIN"/>
    <property type="match status" value="1"/>
</dbReference>
<keyword evidence="1" id="KW-0472">Membrane</keyword>
<evidence type="ECO:0000313" key="5">
    <source>
        <dbReference type="EMBL" id="MBQ0922510.1"/>
    </source>
</evidence>
<feature type="region of interest" description="Disordered" evidence="2">
    <location>
        <begin position="26"/>
        <end position="114"/>
    </location>
</feature>
<reference evidence="5 6" key="1">
    <citation type="submission" date="2021-04" db="EMBL/GenBank/DDBJ databases">
        <title>Whole-genome sequencing of Saccharopolyspora endophytica KCTC 19397.</title>
        <authorList>
            <person name="Ay H."/>
            <person name="Saygin H."/>
            <person name="Sahin N."/>
        </authorList>
    </citation>
    <scope>NUCLEOTIDE SEQUENCE [LARGE SCALE GENOMIC DNA]</scope>
    <source>
        <strain evidence="5 6">KCTC 19397</strain>
    </source>
</reference>
<dbReference type="EMBL" id="JAGPXE010000001">
    <property type="protein sequence ID" value="MBQ0922510.1"/>
    <property type="molecule type" value="Genomic_DNA"/>
</dbReference>
<dbReference type="InterPro" id="IPR050330">
    <property type="entry name" value="Bact_OuterMem_StrucFunc"/>
</dbReference>
<sequence>MRRTNVKYAAAVIACTSALLAGCGGAPEGVPGMPSGVPGAPQPGQPQPGQPQPGGEQQPPPGGEQPGGMGGGQQGGGEQGGDQAKAQLQGQLDQLNQSSPITFDPDSSELTDQGKETVTKAAEMLKSAPQEMKFQVAGFTASGTSSSQDSKELSQARAQAVVDQLTQSGIPAERLQATGEGDAGGDPAASRKVEIKVQ</sequence>
<accession>A0ABS5D895</accession>
<evidence type="ECO:0000313" key="6">
    <source>
        <dbReference type="Proteomes" id="UP000674084"/>
    </source>
</evidence>
<keyword evidence="6" id="KW-1185">Reference proteome</keyword>
<dbReference type="InterPro" id="IPR006665">
    <property type="entry name" value="OmpA-like"/>
</dbReference>
<evidence type="ECO:0000256" key="1">
    <source>
        <dbReference type="PROSITE-ProRule" id="PRU00473"/>
    </source>
</evidence>
<feature type="compositionally biased region" description="Gly residues" evidence="2">
    <location>
        <begin position="64"/>
        <end position="80"/>
    </location>
</feature>
<dbReference type="Pfam" id="PF00691">
    <property type="entry name" value="OmpA"/>
    <property type="match status" value="1"/>
</dbReference>
<organism evidence="5 6">
    <name type="scientific">Saccharopolyspora endophytica</name>
    <dbReference type="NCBI Taxonomy" id="543886"/>
    <lineage>
        <taxon>Bacteria</taxon>
        <taxon>Bacillati</taxon>
        <taxon>Actinomycetota</taxon>
        <taxon>Actinomycetes</taxon>
        <taxon>Pseudonocardiales</taxon>
        <taxon>Pseudonocardiaceae</taxon>
        <taxon>Saccharopolyspora</taxon>
    </lineage>
</organism>
<dbReference type="Proteomes" id="UP000674084">
    <property type="component" value="Unassembled WGS sequence"/>
</dbReference>
<feature type="chain" id="PRO_5045521207" evidence="3">
    <location>
        <begin position="22"/>
        <end position="198"/>
    </location>
</feature>
<dbReference type="PROSITE" id="PS51123">
    <property type="entry name" value="OMPA_2"/>
    <property type="match status" value="1"/>
</dbReference>
<dbReference type="Gene3D" id="3.30.1330.60">
    <property type="entry name" value="OmpA-like domain"/>
    <property type="match status" value="1"/>
</dbReference>
<dbReference type="PANTHER" id="PTHR30329:SF21">
    <property type="entry name" value="LIPOPROTEIN YIAD-RELATED"/>
    <property type="match status" value="1"/>
</dbReference>
<evidence type="ECO:0000256" key="2">
    <source>
        <dbReference type="SAM" id="MobiDB-lite"/>
    </source>
</evidence>
<name>A0ABS5D895_9PSEU</name>
<feature type="compositionally biased region" description="Basic and acidic residues" evidence="2">
    <location>
        <begin position="189"/>
        <end position="198"/>
    </location>
</feature>
<feature type="compositionally biased region" description="Polar residues" evidence="2">
    <location>
        <begin position="86"/>
        <end position="101"/>
    </location>
</feature>
<comment type="caution">
    <text evidence="5">The sequence shown here is derived from an EMBL/GenBank/DDBJ whole genome shotgun (WGS) entry which is preliminary data.</text>
</comment>
<evidence type="ECO:0000259" key="4">
    <source>
        <dbReference type="PROSITE" id="PS51123"/>
    </source>
</evidence>
<dbReference type="RefSeq" id="WP_210968123.1">
    <property type="nucleotide sequence ID" value="NZ_JAGPXE010000001.1"/>
</dbReference>
<feature type="domain" description="OmpA-like" evidence="4">
    <location>
        <begin position="90"/>
        <end position="198"/>
    </location>
</feature>
<protein>
    <submittedName>
        <fullName evidence="5">OmpA family protein</fullName>
    </submittedName>
</protein>
<feature type="compositionally biased region" description="Pro residues" evidence="2">
    <location>
        <begin position="40"/>
        <end position="51"/>
    </location>
</feature>
<dbReference type="SUPFAM" id="SSF103088">
    <property type="entry name" value="OmpA-like"/>
    <property type="match status" value="1"/>
</dbReference>
<proteinExistence type="predicted"/>
<feature type="region of interest" description="Disordered" evidence="2">
    <location>
        <begin position="167"/>
        <end position="198"/>
    </location>
</feature>
<dbReference type="CDD" id="cd07185">
    <property type="entry name" value="OmpA_C-like"/>
    <property type="match status" value="1"/>
</dbReference>
<keyword evidence="3" id="KW-0732">Signal</keyword>
<feature type="signal peptide" evidence="3">
    <location>
        <begin position="1"/>
        <end position="21"/>
    </location>
</feature>